<proteinExistence type="predicted"/>
<protein>
    <submittedName>
        <fullName evidence="1">Uncharacterized protein</fullName>
    </submittedName>
</protein>
<dbReference type="AlphaFoldDB" id="A0A174Z686"/>
<gene>
    <name evidence="1" type="ORF">ERS852492_00503</name>
</gene>
<evidence type="ECO:0000313" key="2">
    <source>
        <dbReference type="Proteomes" id="UP000095780"/>
    </source>
</evidence>
<dbReference type="EMBL" id="CZBV01000001">
    <property type="protein sequence ID" value="CUQ80419.1"/>
    <property type="molecule type" value="Genomic_DNA"/>
</dbReference>
<name>A0A174Z686_9FIRM</name>
<organism evidence="1 2">
    <name type="scientific">Lachnospira eligens</name>
    <dbReference type="NCBI Taxonomy" id="39485"/>
    <lineage>
        <taxon>Bacteria</taxon>
        <taxon>Bacillati</taxon>
        <taxon>Bacillota</taxon>
        <taxon>Clostridia</taxon>
        <taxon>Lachnospirales</taxon>
        <taxon>Lachnospiraceae</taxon>
        <taxon>Lachnospira</taxon>
    </lineage>
</organism>
<dbReference type="Proteomes" id="UP000095780">
    <property type="component" value="Unassembled WGS sequence"/>
</dbReference>
<sequence length="45" mass="5095">MEVQGTFNAQRFFETLALIISKREGVKVTVTVTQPEPEKKEKQSA</sequence>
<dbReference type="RefSeq" id="WP_172678247.1">
    <property type="nucleotide sequence ID" value="NZ_CABIXW010000001.1"/>
</dbReference>
<evidence type="ECO:0000313" key="1">
    <source>
        <dbReference type="EMBL" id="CUQ80419.1"/>
    </source>
</evidence>
<accession>A0A174Z686</accession>
<reference evidence="1 2" key="1">
    <citation type="submission" date="2015-09" db="EMBL/GenBank/DDBJ databases">
        <authorList>
            <consortium name="Pathogen Informatics"/>
        </authorList>
    </citation>
    <scope>NUCLEOTIDE SEQUENCE [LARGE SCALE GENOMIC DNA]</scope>
    <source>
        <strain evidence="1 2">2789STDY5834878</strain>
    </source>
</reference>